<dbReference type="RefSeq" id="WP_055143333.1">
    <property type="nucleotide sequence ID" value="NZ_JXSZ01000005.1"/>
</dbReference>
<comment type="caution">
    <text evidence="1">The sequence shown here is derived from an EMBL/GenBank/DDBJ whole genome shotgun (WGS) entry which is preliminary data.</text>
</comment>
<dbReference type="STRING" id="1605367.AFM12_01155"/>
<keyword evidence="2" id="KW-1185">Reference proteome</keyword>
<organism evidence="1 2">
    <name type="scientific">Jiulongibacter sediminis</name>
    <dbReference type="NCBI Taxonomy" id="1605367"/>
    <lineage>
        <taxon>Bacteria</taxon>
        <taxon>Pseudomonadati</taxon>
        <taxon>Bacteroidota</taxon>
        <taxon>Cytophagia</taxon>
        <taxon>Cytophagales</taxon>
        <taxon>Leadbetterellaceae</taxon>
        <taxon>Jiulongibacter</taxon>
    </lineage>
</organism>
<gene>
    <name evidence="1" type="ORF">AFM12_01155</name>
</gene>
<dbReference type="Pfam" id="PF10899">
    <property type="entry name" value="AbiGi"/>
    <property type="match status" value="1"/>
</dbReference>
<accession>A0A0P7C3P3</accession>
<dbReference type="OrthoDB" id="680500at2"/>
<dbReference type="EMBL" id="LGTQ01000005">
    <property type="protein sequence ID" value="KPM49265.1"/>
    <property type="molecule type" value="Genomic_DNA"/>
</dbReference>
<dbReference type="InterPro" id="IPR021223">
    <property type="entry name" value="AbiGi"/>
</dbReference>
<dbReference type="AlphaFoldDB" id="A0A0P7C3P3"/>
<evidence type="ECO:0000313" key="1">
    <source>
        <dbReference type="EMBL" id="KPM49265.1"/>
    </source>
</evidence>
<reference evidence="1 2" key="1">
    <citation type="submission" date="2015-07" db="EMBL/GenBank/DDBJ databases">
        <title>The draft genome sequence of Leadbetterella sp. JN14-9.</title>
        <authorList>
            <person name="Liu Y."/>
            <person name="Du J."/>
            <person name="Shao Z."/>
        </authorList>
    </citation>
    <scope>NUCLEOTIDE SEQUENCE [LARGE SCALE GENOMIC DNA]</scope>
    <source>
        <strain evidence="1 2">JN14-9</strain>
    </source>
</reference>
<sequence>MAISSNSLYHFTNTIKNLEGIIENGFMPRYSLEDIKIKHIHLEIPFPMVCFCDIPLSKISKHLDVYGYYGVGLSMNWAVKNRLNPIFYLDSNSQSAQTIMDVMMRLNSLGNDLKLEFTTGRNDVFFEIKQLLRYIKPFRDDFKRKGKILKNYKFYDEREWRYVLSYEDNFNRLQLDFKKYTNKKILETENKIISAKSLIFDAGDVNYLIVKHDNQIPSLIKSITKMDRFTDNEKSTLMTRVISAERIKTDF</sequence>
<proteinExistence type="predicted"/>
<name>A0A0P7C3P3_9BACT</name>
<evidence type="ECO:0000313" key="2">
    <source>
        <dbReference type="Proteomes" id="UP000050454"/>
    </source>
</evidence>
<protein>
    <submittedName>
        <fullName evidence="1">Uncharacterized protein</fullName>
    </submittedName>
</protein>
<dbReference type="Proteomes" id="UP000050454">
    <property type="component" value="Unassembled WGS sequence"/>
</dbReference>